<accession>A0A1R4G1U8</accession>
<evidence type="ECO:0000313" key="3">
    <source>
        <dbReference type="Proteomes" id="UP000195787"/>
    </source>
</evidence>
<keyword evidence="1" id="KW-0472">Membrane</keyword>
<dbReference type="OrthoDB" id="4399269at2"/>
<gene>
    <name evidence="2" type="ORF">CZ674_08080</name>
</gene>
<feature type="transmembrane region" description="Helical" evidence="1">
    <location>
        <begin position="186"/>
        <end position="211"/>
    </location>
</feature>
<evidence type="ECO:0000313" key="2">
    <source>
        <dbReference type="EMBL" id="SJM61952.1"/>
    </source>
</evidence>
<protein>
    <submittedName>
        <fullName evidence="2">Uncharacterized protein</fullName>
    </submittedName>
</protein>
<dbReference type="EMBL" id="FUHU01000035">
    <property type="protein sequence ID" value="SJM61952.1"/>
    <property type="molecule type" value="Genomic_DNA"/>
</dbReference>
<evidence type="ECO:0000256" key="1">
    <source>
        <dbReference type="SAM" id="Phobius"/>
    </source>
</evidence>
<keyword evidence="3" id="KW-1185">Reference proteome</keyword>
<sequence length="274" mass="29624">MITTLLKHEWMRTRGLVGAVAAAATLAVAVGTGLAFTELPVLSQLGSALAIVVLVALLPLAQIALAFDFWRSSFRRTGYFTHSLPIRGGTIFWTKLLWGAIVTVGLLVLNVLLVALFWAAFGPVLDLSRNFFADISTVFELMPASFTTAMILMVVLSGFGWLAQLYFAATLGSGRALGRFGIGGPVIVYVAMYMIVQAVMFAGILLFPFGLEFVPGNGGTMLDYNLVNYNVLNDMLSPEASQTMPLGFLPVLLVVLLVSVIWSTRIWNRKVALA</sequence>
<dbReference type="AlphaFoldDB" id="A0A1R4G1U8"/>
<keyword evidence="1" id="KW-1133">Transmembrane helix</keyword>
<feature type="transmembrane region" description="Helical" evidence="1">
    <location>
        <begin position="45"/>
        <end position="67"/>
    </location>
</feature>
<feature type="transmembrane region" description="Helical" evidence="1">
    <location>
        <begin position="96"/>
        <end position="121"/>
    </location>
</feature>
<proteinExistence type="predicted"/>
<dbReference type="GeneID" id="303173169"/>
<dbReference type="RefSeq" id="WP_086992034.1">
    <property type="nucleotide sequence ID" value="NZ_FUHU01000035.1"/>
</dbReference>
<reference evidence="2 3" key="1">
    <citation type="submission" date="2017-02" db="EMBL/GenBank/DDBJ databases">
        <authorList>
            <person name="Peterson S.W."/>
        </authorList>
    </citation>
    <scope>NUCLEOTIDE SEQUENCE [LARGE SCALE GENOMIC DNA]</scope>
    <source>
        <strain evidence="2 3">LMG 22410</strain>
    </source>
</reference>
<feature type="transmembrane region" description="Helical" evidence="1">
    <location>
        <begin position="244"/>
        <end position="262"/>
    </location>
</feature>
<organism evidence="2 3">
    <name type="scientific">Agrococcus casei LMG 22410</name>
    <dbReference type="NCBI Taxonomy" id="1255656"/>
    <lineage>
        <taxon>Bacteria</taxon>
        <taxon>Bacillati</taxon>
        <taxon>Actinomycetota</taxon>
        <taxon>Actinomycetes</taxon>
        <taxon>Micrococcales</taxon>
        <taxon>Microbacteriaceae</taxon>
        <taxon>Agrococcus</taxon>
    </lineage>
</organism>
<dbReference type="Proteomes" id="UP000195787">
    <property type="component" value="Unassembled WGS sequence"/>
</dbReference>
<feature type="transmembrane region" description="Helical" evidence="1">
    <location>
        <begin position="141"/>
        <end position="165"/>
    </location>
</feature>
<name>A0A1R4G1U8_9MICO</name>
<keyword evidence="1" id="KW-0812">Transmembrane</keyword>